<evidence type="ECO:0000259" key="1">
    <source>
        <dbReference type="Pfam" id="PF01471"/>
    </source>
</evidence>
<dbReference type="EMBL" id="KT591490">
    <property type="protein sequence ID" value="ALF00464.1"/>
    <property type="molecule type" value="Genomic_DNA"/>
</dbReference>
<evidence type="ECO:0000313" key="3">
    <source>
        <dbReference type="Proteomes" id="UP000203479"/>
    </source>
</evidence>
<gene>
    <name evidence="2" type="ORF">SEA_MUFASA_30</name>
</gene>
<dbReference type="SUPFAM" id="SSF47090">
    <property type="entry name" value="PGBD-like"/>
    <property type="match status" value="1"/>
</dbReference>
<dbReference type="GeneID" id="26622560"/>
<proteinExistence type="predicted"/>
<dbReference type="KEGG" id="vg:26622560"/>
<name>A0A0M4S3U7_9CAUD</name>
<accession>A0A0M4S3U7</accession>
<dbReference type="Proteomes" id="UP000203479">
    <property type="component" value="Segment"/>
</dbReference>
<dbReference type="InterPro" id="IPR029058">
    <property type="entry name" value="AB_hydrolase_fold"/>
</dbReference>
<dbReference type="InterPro" id="IPR002477">
    <property type="entry name" value="Peptidoglycan-bd-like"/>
</dbReference>
<dbReference type="Pfam" id="PF01471">
    <property type="entry name" value="PG_binding_1"/>
    <property type="match status" value="1"/>
</dbReference>
<feature type="domain" description="Peptidoglycan binding-like" evidence="1">
    <location>
        <begin position="11"/>
        <end position="71"/>
    </location>
</feature>
<protein>
    <submittedName>
        <fullName evidence="2">Lysin B</fullName>
    </submittedName>
</protein>
<organism evidence="2 3">
    <name type="scientific">Mycobacterium phage Mufasa</name>
    <dbReference type="NCBI Taxonomy" id="1718600"/>
    <lineage>
        <taxon>Viruses</taxon>
        <taxon>Duplodnaviria</taxon>
        <taxon>Heunggongvirae</taxon>
        <taxon>Uroviricota</taxon>
        <taxon>Caudoviricetes</taxon>
        <taxon>Weiservirinae</taxon>
        <taxon>Timquatrovirus</taxon>
        <taxon>Timquatrovirus mufasa</taxon>
    </lineage>
</organism>
<keyword evidence="3" id="KW-1185">Reference proteome</keyword>
<dbReference type="InterPro" id="IPR036365">
    <property type="entry name" value="PGBD-like_sf"/>
</dbReference>
<reference evidence="2 3" key="1">
    <citation type="submission" date="2015-08" db="EMBL/GenBank/DDBJ databases">
        <authorList>
            <person name="Bailey A.M."/>
            <person name="Bennett K.E."/>
            <person name="Carter P.S."/>
            <person name="Deans N.C."/>
            <person name="Dyle E.V."/>
            <person name="Florea A."/>
            <person name="Giraldo T.A."/>
            <person name="Hayes M.A."/>
            <person name="Ikejiani J."/>
            <person name="Seawell W.C."/>
            <person name="Shah H."/>
            <person name="Toussaint T.E."/>
            <person name="Coleman D."/>
            <person name="Hammonds-Odie L.P."/>
            <person name="Barrera A.L."/>
            <person name="Serrano M.G."/>
            <person name="Buck G."/>
            <person name="Lee V."/>
            <person name="Wang Y."/>
            <person name="Carvalho R."/>
            <person name="Voegtly L."/>
            <person name="Shi R."/>
            <person name="Duckworth R."/>
            <person name="Johnson A."/>
            <person name="Loviza R."/>
            <person name="Walstead R."/>
            <person name="Shah Z."/>
            <person name="Kiflezghi M."/>
            <person name="Wade K."/>
            <person name="Anders K.R."/>
            <person name="Bradley K.W."/>
            <person name="Asai D.J."/>
            <person name="Bowman C.A."/>
            <person name="Russell D.A."/>
            <person name="Pope W.H."/>
            <person name="Jacobs-Sera D."/>
            <person name="Hendrix R.W."/>
            <person name="Hatfull G.F."/>
        </authorList>
    </citation>
    <scope>NUCLEOTIDE SEQUENCE [LARGE SCALE GENOMIC DNA]</scope>
</reference>
<dbReference type="SUPFAM" id="SSF53474">
    <property type="entry name" value="alpha/beta-Hydrolases"/>
    <property type="match status" value="1"/>
</dbReference>
<evidence type="ECO:0000313" key="2">
    <source>
        <dbReference type="EMBL" id="ALF00464.1"/>
    </source>
</evidence>
<dbReference type="Gene3D" id="3.40.50.1820">
    <property type="entry name" value="alpha/beta hydrolase"/>
    <property type="match status" value="1"/>
</dbReference>
<sequence>MAWVGWQLGMQGEQVKVIQQKLIAKYQWVRDRYPRLTASGVYDVFTQAAIVEFQFRVGLPVTGIADYATQVRLGAVVPAPPPRQRIMVLTFSGTSADMWTGYPADVARALDPSTFYWQPVFYGPNGIPAIFPMGSSAKSGEVEGLRLLDEKARDFDYIVLIGYSQGALPASRLMRRILSGDLQRFKSKLIAGVTFGNPMREKGHTFPGGADPGGHGLDPQCLVNTPDWWHDYAAKGDIYTVGSGSNDEKANADMTFIYQLVQGDILGMMFGTGNPLDILGLLGGLGGGLLGGLGGGLPGGGKGGLQLPSGLVLPGVGLGQGGALTDHQRGLVEAVLALLANPFAEVPAAVKAIVSGVGFIATNPPTAPHIEYHIREAAPGVTYFQHAIDYLRQVGASVAARAA</sequence>
<dbReference type="OrthoDB" id="4625at10239"/>
<dbReference type="InterPro" id="IPR036366">
    <property type="entry name" value="PGBDSf"/>
</dbReference>
<dbReference type="RefSeq" id="YP_009195276.1">
    <property type="nucleotide sequence ID" value="NC_028759.1"/>
</dbReference>
<dbReference type="Gene3D" id="1.10.101.10">
    <property type="entry name" value="PGBD-like superfamily/PGBD"/>
    <property type="match status" value="1"/>
</dbReference>